<comment type="caution">
    <text evidence="8">The sequence shown here is derived from an EMBL/GenBank/DDBJ whole genome shotgun (WGS) entry which is preliminary data.</text>
</comment>
<dbReference type="PANTHER" id="PTHR20899:SF1">
    <property type="entry name" value="PIERCER OF MICROTUBULE WALL 1 PROTEIN"/>
    <property type="match status" value="1"/>
</dbReference>
<evidence type="ECO:0000313" key="8">
    <source>
        <dbReference type="EMBL" id="PAA61300.1"/>
    </source>
</evidence>
<evidence type="ECO:0000256" key="3">
    <source>
        <dbReference type="ARBA" id="ARBA00022490"/>
    </source>
</evidence>
<evidence type="ECO:0000256" key="6">
    <source>
        <dbReference type="ARBA" id="ARBA00038014"/>
    </source>
</evidence>
<dbReference type="AlphaFoldDB" id="A0A267EIF5"/>
<evidence type="ECO:0000256" key="5">
    <source>
        <dbReference type="ARBA" id="ARBA00023273"/>
    </source>
</evidence>
<protein>
    <submittedName>
        <fullName evidence="8">Uncharacterized protein</fullName>
    </submittedName>
</protein>
<dbReference type="Proteomes" id="UP000215902">
    <property type="component" value="Unassembled WGS sequence"/>
</dbReference>
<dbReference type="InterPro" id="IPR026507">
    <property type="entry name" value="PIRC1/2"/>
</dbReference>
<feature type="region of interest" description="Disordered" evidence="7">
    <location>
        <begin position="1"/>
        <end position="27"/>
    </location>
</feature>
<feature type="compositionally biased region" description="Polar residues" evidence="7">
    <location>
        <begin position="1"/>
        <end position="15"/>
    </location>
</feature>
<name>A0A267EIF5_9PLAT</name>
<keyword evidence="3" id="KW-0963">Cytoplasm</keyword>
<evidence type="ECO:0000256" key="2">
    <source>
        <dbReference type="ARBA" id="ARBA00004245"/>
    </source>
</evidence>
<gene>
    <name evidence="8" type="ORF">BOX15_Mlig001436g3</name>
</gene>
<dbReference type="PANTHER" id="PTHR20899">
    <property type="entry name" value="PIERCE HOMOLOG"/>
    <property type="match status" value="1"/>
</dbReference>
<sequence length="110" mass="12148">YKSCTMASSDSSNATGPGGVPQGSKTSEYYAVQNIPDRFDNPDWFKGYGNVKPVHPMYRTTASDYGKMSPTVHTMPTTFHPVSQTFSEELGQCGMYRNHSMNTGKDPKLI</sequence>
<evidence type="ECO:0000256" key="7">
    <source>
        <dbReference type="SAM" id="MobiDB-lite"/>
    </source>
</evidence>
<reference evidence="8 9" key="1">
    <citation type="submission" date="2017-06" db="EMBL/GenBank/DDBJ databases">
        <title>A platform for efficient transgenesis in Macrostomum lignano, a flatworm model organism for stem cell research.</title>
        <authorList>
            <person name="Berezikov E."/>
        </authorList>
    </citation>
    <scope>NUCLEOTIDE SEQUENCE [LARGE SCALE GENOMIC DNA]</scope>
    <source>
        <strain evidence="8">DV1</strain>
        <tissue evidence="8">Whole organism</tissue>
    </source>
</reference>
<organism evidence="8 9">
    <name type="scientific">Macrostomum lignano</name>
    <dbReference type="NCBI Taxonomy" id="282301"/>
    <lineage>
        <taxon>Eukaryota</taxon>
        <taxon>Metazoa</taxon>
        <taxon>Spiralia</taxon>
        <taxon>Lophotrochozoa</taxon>
        <taxon>Platyhelminthes</taxon>
        <taxon>Rhabditophora</taxon>
        <taxon>Macrostomorpha</taxon>
        <taxon>Macrostomida</taxon>
        <taxon>Macrostomidae</taxon>
        <taxon>Macrostomum</taxon>
    </lineage>
</organism>
<keyword evidence="9" id="KW-1185">Reference proteome</keyword>
<keyword evidence="4" id="KW-0206">Cytoskeleton</keyword>
<keyword evidence="5" id="KW-0966">Cell projection</keyword>
<dbReference type="OrthoDB" id="546383at2759"/>
<dbReference type="Pfam" id="PF14892">
    <property type="entry name" value="PIRC1_2"/>
    <property type="match status" value="1"/>
</dbReference>
<dbReference type="GO" id="GO:0005879">
    <property type="term" value="C:axonemal microtubule"/>
    <property type="evidence" value="ECO:0007669"/>
    <property type="project" value="InterPro"/>
</dbReference>
<comment type="subcellular location">
    <subcellularLocation>
        <location evidence="1">Cell projection</location>
        <location evidence="1">Cilium</location>
    </subcellularLocation>
    <subcellularLocation>
        <location evidence="2">Cytoplasm</location>
        <location evidence="2">Cytoskeleton</location>
    </subcellularLocation>
</comment>
<feature type="non-terminal residue" evidence="8">
    <location>
        <position position="1"/>
    </location>
</feature>
<evidence type="ECO:0000256" key="4">
    <source>
        <dbReference type="ARBA" id="ARBA00023212"/>
    </source>
</evidence>
<dbReference type="GO" id="GO:0035082">
    <property type="term" value="P:axoneme assembly"/>
    <property type="evidence" value="ECO:0007669"/>
    <property type="project" value="InterPro"/>
</dbReference>
<dbReference type="STRING" id="282301.A0A267EIF5"/>
<comment type="similarity">
    <text evidence="6">Belongs to the PIERCE1 family.</text>
</comment>
<evidence type="ECO:0000256" key="1">
    <source>
        <dbReference type="ARBA" id="ARBA00004138"/>
    </source>
</evidence>
<dbReference type="EMBL" id="NIVC01002049">
    <property type="protein sequence ID" value="PAA61300.1"/>
    <property type="molecule type" value="Genomic_DNA"/>
</dbReference>
<proteinExistence type="inferred from homology"/>
<accession>A0A267EIF5</accession>
<evidence type="ECO:0000313" key="9">
    <source>
        <dbReference type="Proteomes" id="UP000215902"/>
    </source>
</evidence>